<dbReference type="InterPro" id="IPR005814">
    <property type="entry name" value="Aminotrans_3"/>
</dbReference>
<dbReference type="PANTHER" id="PTHR43206:SF1">
    <property type="entry name" value="4-AMINOBUTYRATE AMINOTRANSFERASE, MITOCHONDRIAL"/>
    <property type="match status" value="1"/>
</dbReference>
<dbReference type="GO" id="GO:0009450">
    <property type="term" value="P:gamma-aminobutyric acid catabolic process"/>
    <property type="evidence" value="ECO:0007669"/>
    <property type="project" value="TreeGrafter"/>
</dbReference>
<comment type="similarity">
    <text evidence="2 13">Belongs to the class-III pyridoxal-phosphate-dependent aminotransferase family.</text>
</comment>
<dbReference type="PANTHER" id="PTHR43206">
    <property type="entry name" value="AMINOTRANSFERASE"/>
    <property type="match status" value="1"/>
</dbReference>
<comment type="catalytic activity">
    <reaction evidence="12">
        <text>4-aminobutanoate + 2-oxoglutarate = succinate semialdehyde + L-glutamate</text>
        <dbReference type="Rhea" id="RHEA:23352"/>
        <dbReference type="ChEBI" id="CHEBI:16810"/>
        <dbReference type="ChEBI" id="CHEBI:29985"/>
        <dbReference type="ChEBI" id="CHEBI:57706"/>
        <dbReference type="ChEBI" id="CHEBI:59888"/>
        <dbReference type="EC" id="2.6.1.19"/>
    </reaction>
</comment>
<dbReference type="RefSeq" id="XP_038064714.1">
    <property type="nucleotide sequence ID" value="XM_038208786.1"/>
</dbReference>
<evidence type="ECO:0000256" key="2">
    <source>
        <dbReference type="ARBA" id="ARBA00008954"/>
    </source>
</evidence>
<dbReference type="InterPro" id="IPR004631">
    <property type="entry name" value="4NH2But_aminotransferase_euk"/>
</dbReference>
<organism evidence="14 15">
    <name type="scientific">Patiria miniata</name>
    <name type="common">Bat star</name>
    <name type="synonym">Asterina miniata</name>
    <dbReference type="NCBI Taxonomy" id="46514"/>
    <lineage>
        <taxon>Eukaryota</taxon>
        <taxon>Metazoa</taxon>
        <taxon>Echinodermata</taxon>
        <taxon>Eleutherozoa</taxon>
        <taxon>Asterozoa</taxon>
        <taxon>Asteroidea</taxon>
        <taxon>Valvatacea</taxon>
        <taxon>Valvatida</taxon>
        <taxon>Asterinidae</taxon>
        <taxon>Patiria</taxon>
    </lineage>
</organism>
<evidence type="ECO:0000256" key="11">
    <source>
        <dbReference type="ARBA" id="ARBA00031787"/>
    </source>
</evidence>
<evidence type="ECO:0000313" key="14">
    <source>
        <dbReference type="EnsemblMetazoa" id="XP_038064714.1"/>
    </source>
</evidence>
<evidence type="ECO:0000256" key="6">
    <source>
        <dbReference type="ARBA" id="ARBA00022679"/>
    </source>
</evidence>
<evidence type="ECO:0000256" key="9">
    <source>
        <dbReference type="ARBA" id="ARBA00030204"/>
    </source>
</evidence>
<name>A0A914AMQ4_PATMI</name>
<dbReference type="CDD" id="cd00610">
    <property type="entry name" value="OAT_like"/>
    <property type="match status" value="1"/>
</dbReference>
<keyword evidence="6" id="KW-0808">Transferase</keyword>
<dbReference type="FunFam" id="3.40.640.10:FF:000073">
    <property type="entry name" value="Probable 4-aminobutyrate aminotransferase"/>
    <property type="match status" value="1"/>
</dbReference>
<evidence type="ECO:0000256" key="3">
    <source>
        <dbReference type="ARBA" id="ARBA00012876"/>
    </source>
</evidence>
<dbReference type="Pfam" id="PF00202">
    <property type="entry name" value="Aminotran_3"/>
    <property type="match status" value="1"/>
</dbReference>
<dbReference type="GO" id="GO:0047298">
    <property type="term" value="F:(S)-3-amino-2-methylpropionate transaminase activity"/>
    <property type="evidence" value="ECO:0007669"/>
    <property type="project" value="UniProtKB-EC"/>
</dbReference>
<reference evidence="14" key="1">
    <citation type="submission" date="2022-11" db="UniProtKB">
        <authorList>
            <consortium name="EnsemblMetazoa"/>
        </authorList>
    </citation>
    <scope>IDENTIFICATION</scope>
</reference>
<dbReference type="AlphaFoldDB" id="A0A914AMQ4"/>
<protein>
    <recommendedName>
        <fullName evidence="10">(S)-3-amino-2-methylpropionate transaminase</fullName>
        <ecNumber evidence="4">2.6.1.19</ecNumber>
        <ecNumber evidence="3">2.6.1.22</ecNumber>
    </recommendedName>
    <alternativeName>
        <fullName evidence="11">GABA aminotransferase</fullName>
    </alternativeName>
    <alternativeName>
        <fullName evidence="9">Gamma-amino-N-butyrate transaminase</fullName>
    </alternativeName>
    <alternativeName>
        <fullName evidence="8">L-AIBAT</fullName>
    </alternativeName>
</protein>
<evidence type="ECO:0000256" key="10">
    <source>
        <dbReference type="ARBA" id="ARBA00030857"/>
    </source>
</evidence>
<dbReference type="GO" id="GO:0030170">
    <property type="term" value="F:pyridoxal phosphate binding"/>
    <property type="evidence" value="ECO:0007669"/>
    <property type="project" value="InterPro"/>
</dbReference>
<dbReference type="EC" id="2.6.1.19" evidence="4"/>
<dbReference type="NCBIfam" id="TIGR00699">
    <property type="entry name" value="GABAtrns_euk"/>
    <property type="match status" value="1"/>
</dbReference>
<dbReference type="SUPFAM" id="SSF53383">
    <property type="entry name" value="PLP-dependent transferases"/>
    <property type="match status" value="1"/>
</dbReference>
<evidence type="ECO:0000313" key="15">
    <source>
        <dbReference type="Proteomes" id="UP000887568"/>
    </source>
</evidence>
<dbReference type="InterPro" id="IPR015421">
    <property type="entry name" value="PyrdxlP-dep_Trfase_major"/>
</dbReference>
<dbReference type="PIRSF" id="PIRSF000521">
    <property type="entry name" value="Transaminase_4ab_Lys_Orn"/>
    <property type="match status" value="1"/>
</dbReference>
<dbReference type="Gene3D" id="3.40.640.10">
    <property type="entry name" value="Type I PLP-dependent aspartate aminotransferase-like (Major domain)"/>
    <property type="match status" value="1"/>
</dbReference>
<dbReference type="GO" id="GO:0034386">
    <property type="term" value="F:4-aminobutyrate:2-oxoglutarate transaminase activity"/>
    <property type="evidence" value="ECO:0007669"/>
    <property type="project" value="UniProtKB-EC"/>
</dbReference>
<dbReference type="GO" id="GO:0005739">
    <property type="term" value="C:mitochondrion"/>
    <property type="evidence" value="ECO:0007669"/>
    <property type="project" value="TreeGrafter"/>
</dbReference>
<evidence type="ECO:0000256" key="8">
    <source>
        <dbReference type="ARBA" id="ARBA00029760"/>
    </source>
</evidence>
<dbReference type="EC" id="2.6.1.22" evidence="3"/>
<evidence type="ECO:0000256" key="7">
    <source>
        <dbReference type="ARBA" id="ARBA00022898"/>
    </source>
</evidence>
<accession>A0A914AMQ4</accession>
<evidence type="ECO:0000256" key="12">
    <source>
        <dbReference type="ARBA" id="ARBA00048021"/>
    </source>
</evidence>
<dbReference type="OrthoDB" id="5419315at2759"/>
<evidence type="ECO:0000256" key="13">
    <source>
        <dbReference type="RuleBase" id="RU003560"/>
    </source>
</evidence>
<keyword evidence="7 13" id="KW-0663">Pyridoxal phosphate</keyword>
<evidence type="ECO:0000256" key="5">
    <source>
        <dbReference type="ARBA" id="ARBA00022576"/>
    </source>
</evidence>
<dbReference type="OMA" id="CVEPVQS"/>
<evidence type="ECO:0000256" key="4">
    <source>
        <dbReference type="ARBA" id="ARBA00012912"/>
    </source>
</evidence>
<sequence>MMAFSTLRAGRVLSGRGGQLLEGFSRARGTHVRSSAAIEKLLPEEYDGPLLQTEVPGPKTQQLMKELHAINKNAGNVQLFIDYERSHGNYVVDMDGNRLLDTFAQISSIPIGYNHPAIVDVIKDPSNLVHLVNRPALGVFPGADFASKLSEILMSVAPKGLNGVQTMMCGTCSNENAIKQALIWYRTQKRGGPPTQEELGSCNTGQEPGCPPYTVLSFDGAFHGRTLGCLTLTHSKPMFRVDIPTMNNWPVAPFPRLKYPLEEYTTENKAEEERCLKAVAEIMEKGQAGGRDVAAMIVEPIQSEGGDHHASPYFFQQLQQICKQFGTVFIVDEVQTGCCTTGHFWASDSWNLPEPPDFLVFSKKMQTGGYYFQDKFSVAQPGRIFNTWMGDPPRLLILGAILDVIQKQNLLDVARESGEVLMEGLRSLQEKYPALISKARGMGTFAAFDGKDPETTAAIVRKIKNKGILMGMCGTQSVRYRPALVFQPHHVDMALDALDSTLADMSE</sequence>
<dbReference type="InterPro" id="IPR015424">
    <property type="entry name" value="PyrdxlP-dep_Trfase"/>
</dbReference>
<dbReference type="Proteomes" id="UP000887568">
    <property type="component" value="Unplaced"/>
</dbReference>
<keyword evidence="5" id="KW-0032">Aminotransferase</keyword>
<evidence type="ECO:0000256" key="1">
    <source>
        <dbReference type="ARBA" id="ARBA00001933"/>
    </source>
</evidence>
<dbReference type="InterPro" id="IPR015422">
    <property type="entry name" value="PyrdxlP-dep_Trfase_small"/>
</dbReference>
<keyword evidence="15" id="KW-1185">Reference proteome</keyword>
<dbReference type="GeneID" id="119735090"/>
<dbReference type="EnsemblMetazoa" id="XM_038208786.1">
    <property type="protein sequence ID" value="XP_038064714.1"/>
    <property type="gene ID" value="LOC119735090"/>
</dbReference>
<proteinExistence type="inferred from homology"/>
<dbReference type="Gene3D" id="3.90.1150.10">
    <property type="entry name" value="Aspartate Aminotransferase, domain 1"/>
    <property type="match status" value="1"/>
</dbReference>
<comment type="cofactor">
    <cofactor evidence="1">
        <name>pyridoxal 5'-phosphate</name>
        <dbReference type="ChEBI" id="CHEBI:597326"/>
    </cofactor>
</comment>